<keyword evidence="11 17" id="KW-0408">Iron</keyword>
<feature type="disulfide bond" description="Redox-active" evidence="17">
    <location>
        <begin position="199"/>
        <end position="201"/>
    </location>
</feature>
<evidence type="ECO:0000256" key="15">
    <source>
        <dbReference type="ARBA" id="ARBA00031446"/>
    </source>
</evidence>
<accession>A0A7X2TBA1</accession>
<dbReference type="Pfam" id="PF02677">
    <property type="entry name" value="QueH"/>
    <property type="match status" value="1"/>
</dbReference>
<keyword evidence="12 17" id="KW-0411">Iron-sulfur</keyword>
<evidence type="ECO:0000256" key="13">
    <source>
        <dbReference type="ARBA" id="ARBA00023157"/>
    </source>
</evidence>
<evidence type="ECO:0000256" key="16">
    <source>
        <dbReference type="ARBA" id="ARBA00047415"/>
    </source>
</evidence>
<keyword evidence="19" id="KW-1185">Reference proteome</keyword>
<dbReference type="GO" id="GO:0046872">
    <property type="term" value="F:metal ion binding"/>
    <property type="evidence" value="ECO:0007669"/>
    <property type="project" value="UniProtKB-KW"/>
</dbReference>
<protein>
    <recommendedName>
        <fullName evidence="5 17">Epoxyqueuosine reductase QueH</fullName>
        <ecNumber evidence="4 17">1.17.99.6</ecNumber>
    </recommendedName>
    <alternativeName>
        <fullName evidence="15 17">Queuosine biosynthesis protein QueH</fullName>
    </alternativeName>
</protein>
<evidence type="ECO:0000256" key="3">
    <source>
        <dbReference type="ARBA" id="ARBA00008207"/>
    </source>
</evidence>
<dbReference type="UniPathway" id="UPA00392"/>
<dbReference type="EMBL" id="VUMD01000002">
    <property type="protein sequence ID" value="MSS35694.1"/>
    <property type="molecule type" value="Genomic_DNA"/>
</dbReference>
<comment type="caution">
    <text evidence="18">The sequence shown here is derived from an EMBL/GenBank/DDBJ whole genome shotgun (WGS) entry which is preliminary data.</text>
</comment>
<dbReference type="PANTHER" id="PTHR36701:SF1">
    <property type="entry name" value="EPOXYQUEUOSINE REDUCTASE QUEH"/>
    <property type="match status" value="1"/>
</dbReference>
<evidence type="ECO:0000256" key="9">
    <source>
        <dbReference type="ARBA" id="ARBA00022785"/>
    </source>
</evidence>
<evidence type="ECO:0000256" key="2">
    <source>
        <dbReference type="ARBA" id="ARBA00004691"/>
    </source>
</evidence>
<evidence type="ECO:0000256" key="14">
    <source>
        <dbReference type="ARBA" id="ARBA00023284"/>
    </source>
</evidence>
<keyword evidence="6 17" id="KW-0004">4Fe-4S</keyword>
<evidence type="ECO:0000313" key="19">
    <source>
        <dbReference type="Proteomes" id="UP000429958"/>
    </source>
</evidence>
<keyword evidence="9 17" id="KW-0671">Queuosine biosynthesis</keyword>
<feature type="binding site" evidence="17">
    <location>
        <position position="36"/>
    </location>
    <ligand>
        <name>[4Fe-4S] cluster</name>
        <dbReference type="ChEBI" id="CHEBI:49883"/>
    </ligand>
</feature>
<keyword evidence="7 17" id="KW-0819">tRNA processing</keyword>
<evidence type="ECO:0000256" key="5">
    <source>
        <dbReference type="ARBA" id="ARBA00016895"/>
    </source>
</evidence>
<organism evidence="18 19">
    <name type="scientific">Clostridium porci</name>
    <dbReference type="NCBI Taxonomy" id="2605778"/>
    <lineage>
        <taxon>Bacteria</taxon>
        <taxon>Bacillati</taxon>
        <taxon>Bacillota</taxon>
        <taxon>Clostridia</taxon>
        <taxon>Eubacteriales</taxon>
        <taxon>Clostridiaceae</taxon>
        <taxon>Clostridium</taxon>
    </lineage>
</organism>
<comment type="pathway">
    <text evidence="2 17">tRNA modification; tRNA-queuosine biosynthesis.</text>
</comment>
<dbReference type="GO" id="GO:0052693">
    <property type="term" value="F:epoxyqueuosine reductase activity"/>
    <property type="evidence" value="ECO:0007669"/>
    <property type="project" value="UniProtKB-UniRule"/>
</dbReference>
<dbReference type="InterPro" id="IPR003828">
    <property type="entry name" value="QueH"/>
</dbReference>
<dbReference type="AlphaFoldDB" id="A0A7X2TBA1"/>
<gene>
    <name evidence="17" type="primary">queH</name>
    <name evidence="18" type="ORF">FYJ39_03640</name>
</gene>
<dbReference type="GO" id="GO:0008616">
    <property type="term" value="P:tRNA queuosine(34) biosynthetic process"/>
    <property type="evidence" value="ECO:0007669"/>
    <property type="project" value="UniProtKB-UniRule"/>
</dbReference>
<keyword evidence="14 17" id="KW-0676">Redox-active center</keyword>
<feature type="binding site" evidence="17">
    <location>
        <position position="117"/>
    </location>
    <ligand>
        <name>[4Fe-4S] cluster</name>
        <dbReference type="ChEBI" id="CHEBI:49883"/>
    </ligand>
</feature>
<keyword evidence="13 17" id="KW-1015">Disulfide bond</keyword>
<evidence type="ECO:0000256" key="11">
    <source>
        <dbReference type="ARBA" id="ARBA00023004"/>
    </source>
</evidence>
<dbReference type="Proteomes" id="UP000429958">
    <property type="component" value="Unassembled WGS sequence"/>
</dbReference>
<comment type="catalytic activity">
    <reaction evidence="16 17">
        <text>epoxyqueuosine(34) in tRNA + AH2 = queuosine(34) in tRNA + A + H2O</text>
        <dbReference type="Rhea" id="RHEA:32159"/>
        <dbReference type="Rhea" id="RHEA-COMP:18571"/>
        <dbReference type="Rhea" id="RHEA-COMP:18582"/>
        <dbReference type="ChEBI" id="CHEBI:13193"/>
        <dbReference type="ChEBI" id="CHEBI:15377"/>
        <dbReference type="ChEBI" id="CHEBI:17499"/>
        <dbReference type="ChEBI" id="CHEBI:194431"/>
        <dbReference type="ChEBI" id="CHEBI:194443"/>
        <dbReference type="EC" id="1.17.99.6"/>
    </reaction>
</comment>
<dbReference type="HAMAP" id="MF_02089">
    <property type="entry name" value="QueH"/>
    <property type="match status" value="1"/>
</dbReference>
<evidence type="ECO:0000256" key="12">
    <source>
        <dbReference type="ARBA" id="ARBA00023014"/>
    </source>
</evidence>
<keyword evidence="10 17" id="KW-0560">Oxidoreductase</keyword>
<reference evidence="18 19" key="1">
    <citation type="submission" date="2019-08" db="EMBL/GenBank/DDBJ databases">
        <title>In-depth cultivation of the pig gut microbiome towards novel bacterial diversity and tailored functional studies.</title>
        <authorList>
            <person name="Wylensek D."/>
            <person name="Hitch T.C.A."/>
            <person name="Clavel T."/>
        </authorList>
    </citation>
    <scope>NUCLEOTIDE SEQUENCE [LARGE SCALE GENOMIC DNA]</scope>
    <source>
        <strain evidence="18 19">WCA-389-WT-23D1</strain>
    </source>
</reference>
<sequence length="222" mass="25890">MTHSVQKRNYQKELDKLIEALGKEGRRPRLLLHSCCAPCSSYVLEYLSRYFEVTVYYYNPNIFPPEEYEARAKEQQRLIREMKLSEAVDFETGEYRPEDFYAIARGHEKEAEGGERCFACYELRLEHAACRAAAGGYDYFTTTLSISPLKNAEKLNELGCRMAERWGVPYLVSDFKKKNGYKRSVELSLKYGLYRQNYCGCVYSREEALRRGKQAEQVQALE</sequence>
<keyword evidence="8 17" id="KW-0479">Metal-binding</keyword>
<evidence type="ECO:0000256" key="17">
    <source>
        <dbReference type="HAMAP-Rule" id="MF_02089"/>
    </source>
</evidence>
<evidence type="ECO:0000313" key="18">
    <source>
        <dbReference type="EMBL" id="MSS35694.1"/>
    </source>
</evidence>
<evidence type="ECO:0000256" key="4">
    <source>
        <dbReference type="ARBA" id="ARBA00012622"/>
    </source>
</evidence>
<evidence type="ECO:0000256" key="1">
    <source>
        <dbReference type="ARBA" id="ARBA00002268"/>
    </source>
</evidence>
<proteinExistence type="inferred from homology"/>
<evidence type="ECO:0000256" key="6">
    <source>
        <dbReference type="ARBA" id="ARBA00022485"/>
    </source>
</evidence>
<evidence type="ECO:0000256" key="7">
    <source>
        <dbReference type="ARBA" id="ARBA00022694"/>
    </source>
</evidence>
<dbReference type="EC" id="1.17.99.6" evidence="4 17"/>
<feature type="binding site" evidence="17">
    <location>
        <position position="35"/>
    </location>
    <ligand>
        <name>[4Fe-4S] cluster</name>
        <dbReference type="ChEBI" id="CHEBI:49883"/>
    </ligand>
</feature>
<comment type="function">
    <text evidence="1 17">Catalyzes the conversion of epoxyqueuosine (oQ) to queuosine (Q), which is a hypermodified base found in the wobble positions of tRNA(Asp), tRNA(Asn), tRNA(His) and tRNA(Tyr).</text>
</comment>
<dbReference type="GO" id="GO:0051539">
    <property type="term" value="F:4 iron, 4 sulfur cluster binding"/>
    <property type="evidence" value="ECO:0007669"/>
    <property type="project" value="UniProtKB-UniRule"/>
</dbReference>
<evidence type="ECO:0000256" key="10">
    <source>
        <dbReference type="ARBA" id="ARBA00023002"/>
    </source>
</evidence>
<name>A0A7X2TBA1_9CLOT</name>
<feature type="binding site" evidence="17">
    <location>
        <position position="120"/>
    </location>
    <ligand>
        <name>[4Fe-4S] cluster</name>
        <dbReference type="ChEBI" id="CHEBI:49883"/>
    </ligand>
</feature>
<dbReference type="PANTHER" id="PTHR36701">
    <property type="entry name" value="EPOXYQUEUOSINE REDUCTASE QUEH"/>
    <property type="match status" value="1"/>
</dbReference>
<comment type="similarity">
    <text evidence="3 17">Belongs to the QueH family.</text>
</comment>
<evidence type="ECO:0000256" key="8">
    <source>
        <dbReference type="ARBA" id="ARBA00022723"/>
    </source>
</evidence>
<dbReference type="RefSeq" id="WP_154471086.1">
    <property type="nucleotide sequence ID" value="NZ_DBEWUL010000033.1"/>
</dbReference>